<dbReference type="PANTHER" id="PTHR35038">
    <property type="entry name" value="DISSIMILATORY SULFITE REDUCTASE SIRA"/>
    <property type="match status" value="1"/>
</dbReference>
<dbReference type="SUPFAM" id="SSF48695">
    <property type="entry name" value="Multiheme cytochromes"/>
    <property type="match status" value="1"/>
</dbReference>
<gene>
    <name evidence="3" type="ORF">MNB_SV-6-828</name>
</gene>
<proteinExistence type="predicted"/>
<dbReference type="Gene3D" id="1.10.1130.10">
    <property type="entry name" value="Flavocytochrome C3, Chain A"/>
    <property type="match status" value="1"/>
</dbReference>
<evidence type="ECO:0000256" key="1">
    <source>
        <dbReference type="ARBA" id="ARBA00022729"/>
    </source>
</evidence>
<evidence type="ECO:0000313" key="3">
    <source>
        <dbReference type="EMBL" id="SFV55080.1"/>
    </source>
</evidence>
<dbReference type="PANTHER" id="PTHR35038:SF8">
    <property type="entry name" value="C-TYPE POLYHEME CYTOCHROME OMCC"/>
    <property type="match status" value="1"/>
</dbReference>
<organism evidence="3">
    <name type="scientific">hydrothermal vent metagenome</name>
    <dbReference type="NCBI Taxonomy" id="652676"/>
    <lineage>
        <taxon>unclassified sequences</taxon>
        <taxon>metagenomes</taxon>
        <taxon>ecological metagenomes</taxon>
    </lineage>
</organism>
<protein>
    <recommendedName>
        <fullName evidence="2">Outer membrane cytochrome MtrC/MtrF-like domain-containing protein</fullName>
    </recommendedName>
</protein>
<dbReference type="Pfam" id="PF22113">
    <property type="entry name" value="Mtrc-MtrF_II-IV_dom"/>
    <property type="match status" value="1"/>
</dbReference>
<name>A0A1W1BNF0_9ZZZZ</name>
<feature type="domain" description="Outer membrane cytochrome MtrC/MtrF-like" evidence="2">
    <location>
        <begin position="81"/>
        <end position="233"/>
    </location>
</feature>
<sequence>MRWMFIAIIVAISSLYAETTKEIDKKWSSNKKCEACHMNISNYWETSRHSNSHFSKNDLYKKSLEYIVLKTPKLIMDEVKIDCAKCHNPRITQKYVKQEDKFLLALGITKQQEKYTKALNAEHMKNGINCIVCHNIDEIHLDKSKGSQGLNSVKFGPQGTMFGPLDDAKSPYHKTELRPHFTDTNPMLCFSCHYGAKNHNGLEVYATGKEYDRFKNKKAEEGCKKCHMSEKREGYASNFPIDGKRPKKRMVRDHKFASVDNSDILKKYVDIESRKEENRYAITLLNRAPHSIPTGYGLREIILRVSFLDKNGKKLSTDTNTLGASWRDKRGELTIPHLAKSIESDTRLKGKSRETFYYDIPSRAKSVSYELSYRLIGSDIAKKIGVTDKFFLKEYIVVKREMAL</sequence>
<dbReference type="InterPro" id="IPR036280">
    <property type="entry name" value="Multihaem_cyt_sf"/>
</dbReference>
<evidence type="ECO:0000259" key="2">
    <source>
        <dbReference type="Pfam" id="PF22113"/>
    </source>
</evidence>
<reference evidence="3" key="1">
    <citation type="submission" date="2016-10" db="EMBL/GenBank/DDBJ databases">
        <authorList>
            <person name="de Groot N.N."/>
        </authorList>
    </citation>
    <scope>NUCLEOTIDE SEQUENCE</scope>
</reference>
<dbReference type="InterPro" id="IPR054337">
    <property type="entry name" value="Mtrc-MtrF-like_dom_II/IV"/>
</dbReference>
<accession>A0A1W1BNF0</accession>
<dbReference type="AlphaFoldDB" id="A0A1W1BNF0"/>
<dbReference type="EMBL" id="FPHC01000036">
    <property type="protein sequence ID" value="SFV55080.1"/>
    <property type="molecule type" value="Genomic_DNA"/>
</dbReference>
<dbReference type="InterPro" id="IPR051829">
    <property type="entry name" value="Multiheme_Cytochr_ET"/>
</dbReference>
<keyword evidence="1" id="KW-0732">Signal</keyword>